<evidence type="ECO:0000313" key="4">
    <source>
        <dbReference type="Proteomes" id="UP000291343"/>
    </source>
</evidence>
<dbReference type="GO" id="GO:0005739">
    <property type="term" value="C:mitochondrion"/>
    <property type="evidence" value="ECO:0007669"/>
    <property type="project" value="TreeGrafter"/>
</dbReference>
<dbReference type="PANTHER" id="PTHR43327:SF10">
    <property type="entry name" value="STOMATIN-LIKE PROTEIN 2, MITOCHONDRIAL"/>
    <property type="match status" value="1"/>
</dbReference>
<dbReference type="PANTHER" id="PTHR43327">
    <property type="entry name" value="STOMATIN-LIKE PROTEIN 2, MITOCHONDRIAL"/>
    <property type="match status" value="1"/>
</dbReference>
<proteinExistence type="inferred from homology"/>
<feature type="domain" description="STML2-like C-terminal extension" evidence="2">
    <location>
        <begin position="112"/>
        <end position="171"/>
    </location>
</feature>
<dbReference type="InterPro" id="IPR032435">
    <property type="entry name" value="STML2-like_C"/>
</dbReference>
<gene>
    <name evidence="3" type="ORF">LSTR_LSTR011386</name>
</gene>
<dbReference type="AlphaFoldDB" id="A0A482X8A8"/>
<comment type="caution">
    <text evidence="3">The sequence shown here is derived from an EMBL/GenBank/DDBJ whole genome shotgun (WGS) entry which is preliminary data.</text>
</comment>
<dbReference type="EMBL" id="QKKF02016004">
    <property type="protein sequence ID" value="RZF41937.1"/>
    <property type="molecule type" value="Genomic_DNA"/>
</dbReference>
<accession>A0A482X8A8</accession>
<dbReference type="InParanoid" id="A0A482X8A8"/>
<dbReference type="OrthoDB" id="434619at2759"/>
<dbReference type="Proteomes" id="UP000291343">
    <property type="component" value="Unassembled WGS sequence"/>
</dbReference>
<dbReference type="GO" id="GO:0007005">
    <property type="term" value="P:mitochondrion organization"/>
    <property type="evidence" value="ECO:0007669"/>
    <property type="project" value="TreeGrafter"/>
</dbReference>
<dbReference type="Pfam" id="PF16200">
    <property type="entry name" value="Band_7_C"/>
    <property type="match status" value="1"/>
</dbReference>
<name>A0A482X8A8_LAOST</name>
<evidence type="ECO:0000313" key="3">
    <source>
        <dbReference type="EMBL" id="RZF41937.1"/>
    </source>
</evidence>
<evidence type="ECO:0000259" key="2">
    <source>
        <dbReference type="Pfam" id="PF16200"/>
    </source>
</evidence>
<sequence length="219" mass="23976">MIVDLRRIDSKGRFEVLYIFAGAGVLEETNKFLMVGYMWRGCHQGIFGKVICKGAGSCRGGISTHPESALVFDRFNIPEYNEAEREERINQATGEAAALMTVAEARAKSLAVVAQSLSKKDGKHAASLTIAEKYVEAFQNLAKTSNTLILPNNTADVSSVVSQAFAIYRTLVNRQEQENQASMMEDNSSEPTQLRIADICTEKPEAKEESAKSSPPPVL</sequence>
<organism evidence="3 4">
    <name type="scientific">Laodelphax striatellus</name>
    <name type="common">Small brown planthopper</name>
    <name type="synonym">Delphax striatella</name>
    <dbReference type="NCBI Taxonomy" id="195883"/>
    <lineage>
        <taxon>Eukaryota</taxon>
        <taxon>Metazoa</taxon>
        <taxon>Ecdysozoa</taxon>
        <taxon>Arthropoda</taxon>
        <taxon>Hexapoda</taxon>
        <taxon>Insecta</taxon>
        <taxon>Pterygota</taxon>
        <taxon>Neoptera</taxon>
        <taxon>Paraneoptera</taxon>
        <taxon>Hemiptera</taxon>
        <taxon>Auchenorrhyncha</taxon>
        <taxon>Fulgoroidea</taxon>
        <taxon>Delphacidae</taxon>
        <taxon>Criomorphinae</taxon>
        <taxon>Laodelphax</taxon>
    </lineage>
</organism>
<reference evidence="3 4" key="1">
    <citation type="journal article" date="2017" name="Gigascience">
        <title>Genome sequence of the small brown planthopper, Laodelphax striatellus.</title>
        <authorList>
            <person name="Zhu J."/>
            <person name="Jiang F."/>
            <person name="Wang X."/>
            <person name="Yang P."/>
            <person name="Bao Y."/>
            <person name="Zhao W."/>
            <person name="Wang W."/>
            <person name="Lu H."/>
            <person name="Wang Q."/>
            <person name="Cui N."/>
            <person name="Li J."/>
            <person name="Chen X."/>
            <person name="Luo L."/>
            <person name="Yu J."/>
            <person name="Kang L."/>
            <person name="Cui F."/>
        </authorList>
    </citation>
    <scope>NUCLEOTIDE SEQUENCE [LARGE SCALE GENOMIC DNA]</scope>
    <source>
        <strain evidence="3">Lst14</strain>
    </source>
</reference>
<comment type="similarity">
    <text evidence="1">Belongs to the band 7/mec-2 family.</text>
</comment>
<dbReference type="SMR" id="A0A482X8A8"/>
<dbReference type="InterPro" id="IPR050710">
    <property type="entry name" value="Band7/mec-2_domain"/>
</dbReference>
<evidence type="ECO:0000256" key="1">
    <source>
        <dbReference type="ARBA" id="ARBA00008164"/>
    </source>
</evidence>
<dbReference type="STRING" id="195883.A0A482X8A8"/>
<protein>
    <recommendedName>
        <fullName evidence="2">STML2-like C-terminal extension domain-containing protein</fullName>
    </recommendedName>
</protein>
<keyword evidence="4" id="KW-1185">Reference proteome</keyword>